<protein>
    <submittedName>
        <fullName evidence="2">Capsid protein</fullName>
    </submittedName>
</protein>
<evidence type="ECO:0000256" key="1">
    <source>
        <dbReference type="SAM" id="MobiDB-lite"/>
    </source>
</evidence>
<dbReference type="Pfam" id="PF23784">
    <property type="entry name" value="Smaco_capsid"/>
    <property type="match status" value="1"/>
</dbReference>
<dbReference type="EMBL" id="MH111139">
    <property type="protein sequence ID" value="QDM14440.1"/>
    <property type="molecule type" value="Genomic_DNA"/>
</dbReference>
<organism evidence="2">
    <name type="scientific">Porcine associated porprismacovirus</name>
    <dbReference type="NCBI Taxonomy" id="2496634"/>
    <lineage>
        <taxon>Viruses</taxon>
        <taxon>Monodnaviria</taxon>
        <taxon>Shotokuvirae</taxon>
        <taxon>Cressdnaviricota</taxon>
        <taxon>Arfiviricetes</taxon>
        <taxon>Cremevirales</taxon>
        <taxon>Smacoviridae</taxon>
        <taxon>Porprismacovirus</taxon>
    </lineage>
</organism>
<reference evidence="2" key="1">
    <citation type="submission" date="2018-03" db="EMBL/GenBank/DDBJ databases">
        <title>Novel CRESS-DNA viruses, one of possible zoonotic origin, found in patient with diarrhoea of unknown etiology.</title>
        <authorList>
            <person name="Ashworth J.L."/>
            <person name="Robertson G.S."/>
            <person name="Lu L."/>
            <person name="Perry M."/>
            <person name="Bogaardt C."/>
            <person name="Ivens A."/>
            <person name="My Phuc T."/>
            <person name="Rabaa M.A."/>
            <person name="Tri Tue N."/>
            <person name="Pham Thi Thanh T."/>
            <person name="Hong Anh P."/>
            <person name="Baker S."/>
            <person name="Woolhouse M.E.J."/>
        </authorList>
    </citation>
    <scope>NUCLEOTIDE SEQUENCE</scope>
    <source>
        <strain evidence="2">17499x74_229</strain>
    </source>
</reference>
<gene>
    <name evidence="2" type="primary">CP</name>
</gene>
<sequence length="372" mass="40292">MATNFVKAKFQEIYDFGTVSGRTTILGIHTPQGYRVQKLLGGFFRQFRKVKYSGCTVTMVPAAQLPADPAQVSFEAGELTVDPRDLLNPILFHGCHGESMNEVLNQYLVGQTPDTFTPTGQNDSVQEARPSTSDTEAGYYAALSDPSFRKFGIQSGAKVSLKPMVHPLVLTNPMVPSKSHTDFVVKEGGNPVYSSVTGVNTGKFVDAVSNSSANQPFEGAITNPGGFAPMGELNNLWGFTPQMFSNGLRPLGWLPTTMYPPATKAGVVPIVTEQTATATVNAWNADIDVTTLPKLFMGLFILPPSYTQEMYFRLIINHYFEFKDFTTCLALNVDGPFGSYTETIPEPSVSGASSTSLEVVDGTVQLTTDGVY</sequence>
<proteinExistence type="predicted"/>
<accession>A0A515J4M4</accession>
<evidence type="ECO:0000313" key="2">
    <source>
        <dbReference type="EMBL" id="QDM14440.1"/>
    </source>
</evidence>
<feature type="region of interest" description="Disordered" evidence="1">
    <location>
        <begin position="114"/>
        <end position="133"/>
    </location>
</feature>
<name>A0A515J4M4_9VIRU</name>
<dbReference type="InterPro" id="IPR057000">
    <property type="entry name" value="Smaco_capsid"/>
</dbReference>